<protein>
    <recommendedName>
        <fullName evidence="3">Phage tail protein</fullName>
    </recommendedName>
</protein>
<dbReference type="InterPro" id="IPR005068">
    <property type="entry name" value="Phage_lambda_Stf-r2"/>
</dbReference>
<name>A0A268EKR5_9BACL</name>
<dbReference type="Pfam" id="PF03406">
    <property type="entry name" value="Phage_fiber_2"/>
    <property type="match status" value="1"/>
</dbReference>
<dbReference type="EMBL" id="NPBY01000063">
    <property type="protein sequence ID" value="PAD73709.1"/>
    <property type="molecule type" value="Genomic_DNA"/>
</dbReference>
<reference evidence="1 2" key="1">
    <citation type="submission" date="2017-07" db="EMBL/GenBank/DDBJ databases">
        <title>Isolation and whole genome analysis of endospore-forming bacteria from heroin.</title>
        <authorList>
            <person name="Kalinowski J."/>
            <person name="Ahrens B."/>
            <person name="Al-Dilaimi A."/>
            <person name="Winkler A."/>
            <person name="Wibberg D."/>
            <person name="Schleenbecker U."/>
            <person name="Ruckert C."/>
            <person name="Wolfel R."/>
            <person name="Grass G."/>
        </authorList>
    </citation>
    <scope>NUCLEOTIDE SEQUENCE [LARGE SCALE GENOMIC DNA]</scope>
    <source>
        <strain evidence="1 2">7537-G1</strain>
    </source>
</reference>
<dbReference type="AlphaFoldDB" id="A0A268EKR5"/>
<dbReference type="CDD" id="cd19958">
    <property type="entry name" value="pyocin_knob"/>
    <property type="match status" value="1"/>
</dbReference>
<evidence type="ECO:0008006" key="3">
    <source>
        <dbReference type="Google" id="ProtNLM"/>
    </source>
</evidence>
<comment type="caution">
    <text evidence="1">The sequence shown here is derived from an EMBL/GenBank/DDBJ whole genome shotgun (WGS) entry which is preliminary data.</text>
</comment>
<evidence type="ECO:0000313" key="2">
    <source>
        <dbReference type="Proteomes" id="UP000215596"/>
    </source>
</evidence>
<accession>A0A268EKR5</accession>
<sequence>MNLTSEALKELQEKAAEQAWVQEQINAIDVDIQDASLTQKGIVQLSNATNGTRENVAATEKAVKDAYDRGSAGVNAAAAAQAKADAAETPAGAQAKANAAEANAKNYVNLNAVRVMGGLAIGSDLNNVVTSGFYQLLAASNYTNVPSNMDWSILEVAVSGSYVIQTLTSVTSQLRMFRTRTEFSNGWSTWRKILQQSDYDALFQSVANGKQAIATAISGKGVAASGSDEFAVLANKISQIKTETPSGSVYVDFSQQDYMVWANTTQRYKIADIPAGVKMISFEYVSSTIDGIYLKVEQPLSAYVSILNVVLRDANGMELEVLNESRSTYGGRYFPRFLLNLVTNKRTYSSVADNVFPRPNPNMNRFDISTTGFDRSRPMVLEIKAQNPSPNDNTMRVTHMVQGTVSYA</sequence>
<dbReference type="Proteomes" id="UP000215596">
    <property type="component" value="Unassembled WGS sequence"/>
</dbReference>
<evidence type="ECO:0000313" key="1">
    <source>
        <dbReference type="EMBL" id="PAD73709.1"/>
    </source>
</evidence>
<dbReference type="GO" id="GO:0046718">
    <property type="term" value="P:symbiont entry into host cell"/>
    <property type="evidence" value="ECO:0007669"/>
    <property type="project" value="InterPro"/>
</dbReference>
<organism evidence="1 2">
    <name type="scientific">Paenibacillus campinasensis</name>
    <dbReference type="NCBI Taxonomy" id="66347"/>
    <lineage>
        <taxon>Bacteria</taxon>
        <taxon>Bacillati</taxon>
        <taxon>Bacillota</taxon>
        <taxon>Bacilli</taxon>
        <taxon>Bacillales</taxon>
        <taxon>Paenibacillaceae</taxon>
        <taxon>Paenibacillus</taxon>
    </lineage>
</organism>
<proteinExistence type="predicted"/>
<gene>
    <name evidence="1" type="ORF">CHH67_19690</name>
</gene>
<dbReference type="GO" id="GO:0019062">
    <property type="term" value="P:virion attachment to host cell"/>
    <property type="evidence" value="ECO:0007669"/>
    <property type="project" value="InterPro"/>
</dbReference>
<dbReference type="OrthoDB" id="1958147at2"/>